<feature type="transmembrane region" description="Helical" evidence="6">
    <location>
        <begin position="170"/>
        <end position="189"/>
    </location>
</feature>
<organism evidence="7 8">
    <name type="scientific">Clostridium liquoris</name>
    <dbReference type="NCBI Taxonomy" id="1289519"/>
    <lineage>
        <taxon>Bacteria</taxon>
        <taxon>Bacillati</taxon>
        <taxon>Bacillota</taxon>
        <taxon>Clostridia</taxon>
        <taxon>Eubacteriales</taxon>
        <taxon>Clostridiaceae</taxon>
        <taxon>Clostridium</taxon>
    </lineage>
</organism>
<feature type="transmembrane region" description="Helical" evidence="6">
    <location>
        <begin position="37"/>
        <end position="57"/>
    </location>
</feature>
<name>A0A2T0B0K0_9CLOT</name>
<gene>
    <name evidence="7" type="primary">efeU</name>
    <name evidence="7" type="ORF">CLLI_25910</name>
</gene>
<accession>A0A2T0B0K0</accession>
<evidence type="ECO:0000256" key="6">
    <source>
        <dbReference type="SAM" id="Phobius"/>
    </source>
</evidence>
<evidence type="ECO:0000256" key="3">
    <source>
        <dbReference type="ARBA" id="ARBA00022692"/>
    </source>
</evidence>
<dbReference type="EMBL" id="PVXO01000069">
    <property type="protein sequence ID" value="PRR77073.1"/>
    <property type="molecule type" value="Genomic_DNA"/>
</dbReference>
<evidence type="ECO:0000313" key="7">
    <source>
        <dbReference type="EMBL" id="PRR77073.1"/>
    </source>
</evidence>
<dbReference type="PANTHER" id="PTHR31632">
    <property type="entry name" value="IRON TRANSPORTER FTH1"/>
    <property type="match status" value="1"/>
</dbReference>
<feature type="transmembrane region" description="Helical" evidence="6">
    <location>
        <begin position="112"/>
        <end position="138"/>
    </location>
</feature>
<evidence type="ECO:0000256" key="1">
    <source>
        <dbReference type="ARBA" id="ARBA00004141"/>
    </source>
</evidence>
<feature type="transmembrane region" description="Helical" evidence="6">
    <location>
        <begin position="69"/>
        <end position="91"/>
    </location>
</feature>
<keyword evidence="3 6" id="KW-0812">Transmembrane</keyword>
<sequence length="232" mass="25953">MIIPMTITFRESLEMLLIIVPLLVYLNKMDRTDLSKYIYGGCISGALASVLVGKILISTINTLEGPIHQLFLGSMMIFLAALILYSIVLVSKDNKNLTLNITEKYDVKLKGFSLFLLSFITIFRESLEIVIFLLPLALADPLNIILGVVLGILLSLALAYIIFKSSIKLNIYIIFVVLTLILIIIGGYMTGEGLALLFPAYGKSVELLGKLIFTIPLLYIFLKRELRKYLKK</sequence>
<feature type="transmembrane region" description="Helical" evidence="6">
    <location>
        <begin position="144"/>
        <end position="163"/>
    </location>
</feature>
<dbReference type="Pfam" id="PF03239">
    <property type="entry name" value="FTR1"/>
    <property type="match status" value="1"/>
</dbReference>
<dbReference type="PANTHER" id="PTHR31632:SF2">
    <property type="entry name" value="PLASMA MEMBRANE IRON PERMEASE"/>
    <property type="match status" value="1"/>
</dbReference>
<comment type="subcellular location">
    <subcellularLocation>
        <location evidence="1">Membrane</location>
        <topology evidence="1">Multi-pass membrane protein</topology>
    </subcellularLocation>
</comment>
<comment type="caution">
    <text evidence="7">The sequence shown here is derived from an EMBL/GenBank/DDBJ whole genome shotgun (WGS) entry which is preliminary data.</text>
</comment>
<reference evidence="7 8" key="1">
    <citation type="submission" date="2018-03" db="EMBL/GenBank/DDBJ databases">
        <title>Genome sequence of Clostridium liquoris DSM 100320.</title>
        <authorList>
            <person name="Poehlein A."/>
            <person name="Daniel R."/>
        </authorList>
    </citation>
    <scope>NUCLEOTIDE SEQUENCE [LARGE SCALE GENOMIC DNA]</scope>
    <source>
        <strain evidence="7 8">DSM 100320</strain>
    </source>
</reference>
<evidence type="ECO:0000313" key="8">
    <source>
        <dbReference type="Proteomes" id="UP000239706"/>
    </source>
</evidence>
<protein>
    <submittedName>
        <fullName evidence="7">Ferrous iron permease EfeU</fullName>
    </submittedName>
</protein>
<dbReference type="InterPro" id="IPR004923">
    <property type="entry name" value="FTR1/Fip1/EfeU"/>
</dbReference>
<dbReference type="AlphaFoldDB" id="A0A2T0B0K0"/>
<evidence type="ECO:0000256" key="4">
    <source>
        <dbReference type="ARBA" id="ARBA00022989"/>
    </source>
</evidence>
<dbReference type="GO" id="GO:0015093">
    <property type="term" value="F:ferrous iron transmembrane transporter activity"/>
    <property type="evidence" value="ECO:0007669"/>
    <property type="project" value="TreeGrafter"/>
</dbReference>
<dbReference type="Proteomes" id="UP000239706">
    <property type="component" value="Unassembled WGS sequence"/>
</dbReference>
<evidence type="ECO:0000256" key="2">
    <source>
        <dbReference type="ARBA" id="ARBA00008333"/>
    </source>
</evidence>
<keyword evidence="8" id="KW-1185">Reference proteome</keyword>
<keyword evidence="4 6" id="KW-1133">Transmembrane helix</keyword>
<dbReference type="RefSeq" id="WP_106064623.1">
    <property type="nucleotide sequence ID" value="NZ_PVXO01000069.1"/>
</dbReference>
<proteinExistence type="inferred from homology"/>
<comment type="similarity">
    <text evidence="2">Belongs to the oxidase-dependent Fe transporter (OFeT) (TC 9.A.10.1) family.</text>
</comment>
<dbReference type="GO" id="GO:0033573">
    <property type="term" value="C:high-affinity iron permease complex"/>
    <property type="evidence" value="ECO:0007669"/>
    <property type="project" value="InterPro"/>
</dbReference>
<keyword evidence="5 6" id="KW-0472">Membrane</keyword>
<dbReference type="OrthoDB" id="9792533at2"/>
<feature type="transmembrane region" description="Helical" evidence="6">
    <location>
        <begin position="201"/>
        <end position="222"/>
    </location>
</feature>
<evidence type="ECO:0000256" key="5">
    <source>
        <dbReference type="ARBA" id="ARBA00023136"/>
    </source>
</evidence>